<accession>A0A272EY44</accession>
<dbReference type="AlphaFoldDB" id="A0A272EY44"/>
<keyword evidence="4 5" id="KW-0186">Copper</keyword>
<reference evidence="7 10" key="1">
    <citation type="submission" date="2016-08" db="EMBL/GenBank/DDBJ databases">
        <title>Candidatus Dactylopiibacterium carminicum genome sequence.</title>
        <authorList>
            <person name="Ramirez-Puebla S.T."/>
            <person name="Ormeno-Orrillo E."/>
            <person name="Vera-Ponce De Leon A."/>
            <person name="Luis L."/>
            <person name="Sanchez-Flores A."/>
            <person name="Monica R."/>
            <person name="Martinez-Romero E."/>
        </authorList>
    </citation>
    <scope>NUCLEOTIDE SEQUENCE [LARGE SCALE GENOMIC DNA]</scope>
    <source>
        <strain evidence="7">END1</strain>
    </source>
</reference>
<dbReference type="NCBIfam" id="TIGR02695">
    <property type="entry name" value="azurin"/>
    <property type="match status" value="1"/>
</dbReference>
<evidence type="ECO:0000313" key="10">
    <source>
        <dbReference type="Proteomes" id="UP000623509"/>
    </source>
</evidence>
<evidence type="ECO:0000313" key="8">
    <source>
        <dbReference type="EMBL" id="PAS95042.1"/>
    </source>
</evidence>
<dbReference type="CDD" id="cd13922">
    <property type="entry name" value="Azurin"/>
    <property type="match status" value="1"/>
</dbReference>
<keyword evidence="2 5" id="KW-0479">Metal-binding</keyword>
<dbReference type="Pfam" id="PF00127">
    <property type="entry name" value="Copper-bind"/>
    <property type="match status" value="1"/>
</dbReference>
<keyword evidence="3 5" id="KW-0249">Electron transport</keyword>
<dbReference type="GO" id="GO:0042597">
    <property type="term" value="C:periplasmic space"/>
    <property type="evidence" value="ECO:0007669"/>
    <property type="project" value="UniProtKB-SubCell"/>
</dbReference>
<dbReference type="GO" id="GO:0005507">
    <property type="term" value="F:copper ion binding"/>
    <property type="evidence" value="ECO:0007669"/>
    <property type="project" value="UniProtKB-UniRule"/>
</dbReference>
<keyword evidence="5" id="KW-0732">Signal</keyword>
<dbReference type="Gene3D" id="2.60.40.420">
    <property type="entry name" value="Cupredoxins - blue copper proteins"/>
    <property type="match status" value="1"/>
</dbReference>
<sequence>MQMKTHAIFLGLALLGTAGWAQAAPDCTIRLGSNDQMQFSQKTLTVSAACESITLKLTHTGKLPVAAMGHNVVISRTADADAVARDGLKAGAVAGYLQAGDKRVLTATKMIGGGQTTSTTLAGTALKAGEDYSFFCSFPGHSMLMRGKLVVTP</sequence>
<keyword evidence="5" id="KW-0574">Periplasm</keyword>
<dbReference type="InterPro" id="IPR028871">
    <property type="entry name" value="BlueCu_1_BS"/>
</dbReference>
<dbReference type="GO" id="GO:0009055">
    <property type="term" value="F:electron transfer activity"/>
    <property type="evidence" value="ECO:0007669"/>
    <property type="project" value="InterPro"/>
</dbReference>
<evidence type="ECO:0000256" key="4">
    <source>
        <dbReference type="ARBA" id="ARBA00023008"/>
    </source>
</evidence>
<dbReference type="PANTHER" id="PTHR38439:SF2">
    <property type="entry name" value="OUTER MEMBRANE PROTEIN H.8"/>
    <property type="match status" value="1"/>
</dbReference>
<dbReference type="RefSeq" id="WP_095523335.1">
    <property type="nucleotide sequence ID" value="NZ_MDUX01000005.1"/>
</dbReference>
<dbReference type="Proteomes" id="UP000216107">
    <property type="component" value="Unassembled WGS sequence"/>
</dbReference>
<feature type="chain" id="PRO_5011823942" description="Azurin" evidence="5">
    <location>
        <begin position="24"/>
        <end position="153"/>
    </location>
</feature>
<dbReference type="InterPro" id="IPR000923">
    <property type="entry name" value="BlueCu_1"/>
</dbReference>
<keyword evidence="10" id="KW-1185">Reference proteome</keyword>
<evidence type="ECO:0000313" key="9">
    <source>
        <dbReference type="Proteomes" id="UP000216107"/>
    </source>
</evidence>
<dbReference type="EMBL" id="MDUX01000005">
    <property type="protein sequence ID" value="KAF7600421.1"/>
    <property type="molecule type" value="Genomic_DNA"/>
</dbReference>
<proteinExistence type="predicted"/>
<evidence type="ECO:0000313" key="7">
    <source>
        <dbReference type="EMBL" id="KAF7600421.1"/>
    </source>
</evidence>
<dbReference type="PROSITE" id="PS00196">
    <property type="entry name" value="COPPER_BLUE"/>
    <property type="match status" value="1"/>
</dbReference>
<evidence type="ECO:0000259" key="6">
    <source>
        <dbReference type="Pfam" id="PF00127"/>
    </source>
</evidence>
<dbReference type="PANTHER" id="PTHR38439">
    <property type="entry name" value="AURACYANIN-B"/>
    <property type="match status" value="1"/>
</dbReference>
<evidence type="ECO:0000256" key="3">
    <source>
        <dbReference type="ARBA" id="ARBA00022982"/>
    </source>
</evidence>
<feature type="domain" description="Blue (type 1) copper" evidence="6">
    <location>
        <begin position="27"/>
        <end position="151"/>
    </location>
</feature>
<dbReference type="InterPro" id="IPR050845">
    <property type="entry name" value="Cu-binding_ET"/>
</dbReference>
<organism evidence="8 9">
    <name type="scientific">Candidatus Dactylopiibacterium carminicum</name>
    <dbReference type="NCBI Taxonomy" id="857335"/>
    <lineage>
        <taxon>Bacteria</taxon>
        <taxon>Pseudomonadati</taxon>
        <taxon>Pseudomonadota</taxon>
        <taxon>Betaproteobacteria</taxon>
        <taxon>Rhodocyclales</taxon>
        <taxon>Rhodocyclaceae</taxon>
        <taxon>Candidatus Dactylopiibacterium</taxon>
    </lineage>
</organism>
<dbReference type="EMBL" id="NMRN01000002">
    <property type="protein sequence ID" value="PAS95042.1"/>
    <property type="molecule type" value="Genomic_DNA"/>
</dbReference>
<evidence type="ECO:0000256" key="1">
    <source>
        <dbReference type="ARBA" id="ARBA00022448"/>
    </source>
</evidence>
<evidence type="ECO:0000256" key="2">
    <source>
        <dbReference type="ARBA" id="ARBA00022723"/>
    </source>
</evidence>
<feature type="signal peptide" evidence="5">
    <location>
        <begin position="1"/>
        <end position="23"/>
    </location>
</feature>
<dbReference type="Proteomes" id="UP000623509">
    <property type="component" value="Unassembled WGS sequence"/>
</dbReference>
<protein>
    <recommendedName>
        <fullName evidence="5">Azurin</fullName>
    </recommendedName>
</protein>
<dbReference type="InterPro" id="IPR008972">
    <property type="entry name" value="Cupredoxin"/>
</dbReference>
<comment type="caution">
    <text evidence="8">The sequence shown here is derived from an EMBL/GenBank/DDBJ whole genome shotgun (WGS) entry which is preliminary data.</text>
</comment>
<evidence type="ECO:0000256" key="5">
    <source>
        <dbReference type="RuleBase" id="RU363017"/>
    </source>
</evidence>
<comment type="function">
    <text evidence="5">Transfers electrons from cytochrome c551 to cytochrome oxidase.</text>
</comment>
<reference evidence="8 9" key="2">
    <citation type="submission" date="2017-07" db="EMBL/GenBank/DDBJ databases">
        <title>Candidatus Dactylopiibacterium carminicum, a nitrogen-fixing symbiont of the cochineal insect Dactylopius coccus and Dactylopius opuntiae (Hemiptera: Coccoidea: Dactylopiidae).</title>
        <authorList>
            <person name="Vera A."/>
        </authorList>
    </citation>
    <scope>NUCLEOTIDE SEQUENCE [LARGE SCALE GENOMIC DNA]</scope>
    <source>
        <strain evidence="8 9">NFDCM</strain>
    </source>
</reference>
<comment type="subcellular location">
    <subcellularLocation>
        <location evidence="5">Periplasm</location>
    </subcellularLocation>
</comment>
<dbReference type="OrthoDB" id="9814063at2"/>
<gene>
    <name evidence="8" type="primary">azu</name>
    <name evidence="7" type="ORF">BGI27_02440</name>
    <name evidence="8" type="ORF">CGU29_00920</name>
</gene>
<dbReference type="InterPro" id="IPR014068">
    <property type="entry name" value="Azurin"/>
</dbReference>
<keyword evidence="1 5" id="KW-0813">Transport</keyword>
<dbReference type="SUPFAM" id="SSF49503">
    <property type="entry name" value="Cupredoxins"/>
    <property type="match status" value="1"/>
</dbReference>
<name>A0A272EY44_9RHOO</name>